<dbReference type="SMART" id="SM00833">
    <property type="entry name" value="CobW_C"/>
    <property type="match status" value="1"/>
</dbReference>
<dbReference type="Pfam" id="PF02492">
    <property type="entry name" value="cobW"/>
    <property type="match status" value="1"/>
</dbReference>
<keyword evidence="4" id="KW-1185">Reference proteome</keyword>
<dbReference type="InterPro" id="IPR027417">
    <property type="entry name" value="P-loop_NTPase"/>
</dbReference>
<dbReference type="InterPro" id="IPR011629">
    <property type="entry name" value="CobW-like_C"/>
</dbReference>
<protein>
    <submittedName>
        <fullName evidence="3">GTPase, G3E family</fullName>
    </submittedName>
</protein>
<evidence type="ECO:0000313" key="4">
    <source>
        <dbReference type="Proteomes" id="UP000198654"/>
    </source>
</evidence>
<accession>A0A1G9H3W7</accession>
<dbReference type="InterPro" id="IPR051316">
    <property type="entry name" value="Zinc-reg_GTPase_activator"/>
</dbReference>
<sequence>MNDTAMAIPTTLLCGFLGSGKTTRINRMIGDGALKNALFLVNDFGSINIDAELIESREDSILRLNNGCACCGIAGNFSAQLRDIKRWEQRPEQLVFEASGIARPRPLMQLFDAAQGYALNVAESLIDASAFERHYRDPAIDDIFIAQIREVTRLRINRLNWLSAAQRDLITREIIAINPQATLIFEENFEESPGEPPPPMPAMNRTASGPLASRSVTLPRPIDVAALDALLASTATELVRAKGTVTANDTARTRYLVQFAGGRATRVATTAGKTQALVVIGHQGEALSAFIDALDAL</sequence>
<dbReference type="PANTHER" id="PTHR13748">
    <property type="entry name" value="COBW-RELATED"/>
    <property type="match status" value="1"/>
</dbReference>
<dbReference type="STRING" id="119000.SAMN05661010_00897"/>
<evidence type="ECO:0000256" key="1">
    <source>
        <dbReference type="ARBA" id="ARBA00045658"/>
    </source>
</evidence>
<name>A0A1G9H3W7_9GAMM</name>
<evidence type="ECO:0000313" key="3">
    <source>
        <dbReference type="EMBL" id="SDL07193.1"/>
    </source>
</evidence>
<reference evidence="3 4" key="1">
    <citation type="submission" date="2016-10" db="EMBL/GenBank/DDBJ databases">
        <authorList>
            <person name="de Groot N.N."/>
        </authorList>
    </citation>
    <scope>NUCLEOTIDE SEQUENCE [LARGE SCALE GENOMIC DNA]</scope>
    <source>
        <strain evidence="3 4">DSM 14789</strain>
    </source>
</reference>
<evidence type="ECO:0000259" key="2">
    <source>
        <dbReference type="SMART" id="SM00833"/>
    </source>
</evidence>
<dbReference type="GO" id="GO:0005737">
    <property type="term" value="C:cytoplasm"/>
    <property type="evidence" value="ECO:0007669"/>
    <property type="project" value="TreeGrafter"/>
</dbReference>
<dbReference type="SUPFAM" id="SSF90002">
    <property type="entry name" value="Hypothetical protein YjiA, C-terminal domain"/>
    <property type="match status" value="1"/>
</dbReference>
<comment type="function">
    <text evidence="1">Zinc chaperone that directly transfers zinc cofactor to target proteins, thereby activating them. Zinc is transferred from the CXCC motif in the GTPase domain to the zinc binding site in target proteins in a process requiring GTP hydrolysis.</text>
</comment>
<gene>
    <name evidence="3" type="ORF">SAMN05661010_00897</name>
</gene>
<proteinExistence type="predicted"/>
<dbReference type="EMBL" id="FNGI01000001">
    <property type="protein sequence ID" value="SDL07193.1"/>
    <property type="molecule type" value="Genomic_DNA"/>
</dbReference>
<organism evidence="3 4">
    <name type="scientific">Modicisalibacter muralis</name>
    <dbReference type="NCBI Taxonomy" id="119000"/>
    <lineage>
        <taxon>Bacteria</taxon>
        <taxon>Pseudomonadati</taxon>
        <taxon>Pseudomonadota</taxon>
        <taxon>Gammaproteobacteria</taxon>
        <taxon>Oceanospirillales</taxon>
        <taxon>Halomonadaceae</taxon>
        <taxon>Modicisalibacter</taxon>
    </lineage>
</organism>
<dbReference type="InterPro" id="IPR003495">
    <property type="entry name" value="CobW/HypB/UreG_nucleotide-bd"/>
</dbReference>
<dbReference type="Proteomes" id="UP000198654">
    <property type="component" value="Unassembled WGS sequence"/>
</dbReference>
<dbReference type="SUPFAM" id="SSF52540">
    <property type="entry name" value="P-loop containing nucleoside triphosphate hydrolases"/>
    <property type="match status" value="1"/>
</dbReference>
<feature type="domain" description="CobW C-terminal" evidence="2">
    <location>
        <begin position="211"/>
        <end position="294"/>
    </location>
</feature>
<dbReference type="PANTHER" id="PTHR13748:SF62">
    <property type="entry name" value="COBW DOMAIN-CONTAINING PROTEIN"/>
    <property type="match status" value="1"/>
</dbReference>
<dbReference type="Pfam" id="PF07683">
    <property type="entry name" value="CobW_C"/>
    <property type="match status" value="1"/>
</dbReference>
<dbReference type="Gene3D" id="3.40.50.300">
    <property type="entry name" value="P-loop containing nucleotide triphosphate hydrolases"/>
    <property type="match status" value="1"/>
</dbReference>
<dbReference type="AlphaFoldDB" id="A0A1G9H3W7"/>